<name>A0A2I9D9V6_9LACO</name>
<dbReference type="Proteomes" id="UP000236162">
    <property type="component" value="Unassembled WGS sequence"/>
</dbReference>
<dbReference type="EMBL" id="BDOR01000012">
    <property type="protein sequence ID" value="GBF02598.1"/>
    <property type="molecule type" value="Genomic_DNA"/>
</dbReference>
<dbReference type="InterPro" id="IPR012650">
    <property type="entry name" value="CHP02328"/>
</dbReference>
<keyword evidence="3" id="KW-1185">Reference proteome</keyword>
<evidence type="ECO:0000313" key="1">
    <source>
        <dbReference type="EMBL" id="GBF02598.1"/>
    </source>
</evidence>
<dbReference type="RefSeq" id="WP_021730289.1">
    <property type="nucleotide sequence ID" value="NZ_AVAI01000034.1"/>
</dbReference>
<protein>
    <recommendedName>
        <fullName evidence="5">Pyrimidine dimer DNA glycosylase</fullName>
    </recommendedName>
</protein>
<reference evidence="2 4" key="2">
    <citation type="submission" date="2019-01" db="EMBL/GenBank/DDBJ databases">
        <title>Draft genome sequence of Lactobacillus paraplantarum OSY-TC318, a Producer of the novel lantibiotic Paraplantaracin TC318.</title>
        <authorList>
            <person name="Hussein W.E."/>
            <person name="Huang E."/>
            <person name="Yousef A.E."/>
        </authorList>
    </citation>
    <scope>NUCLEOTIDE SEQUENCE [LARGE SCALE GENOMIC DNA]</scope>
    <source>
        <strain evidence="2 4">OSY-TC318</strain>
    </source>
</reference>
<evidence type="ECO:0008006" key="5">
    <source>
        <dbReference type="Google" id="ProtNLM"/>
    </source>
</evidence>
<dbReference type="NCBIfam" id="TIGR02328">
    <property type="entry name" value="TIGR02328 family protein"/>
    <property type="match status" value="1"/>
</dbReference>
<dbReference type="Pfam" id="PF03013">
    <property type="entry name" value="Pyr_excise"/>
    <property type="match status" value="1"/>
</dbReference>
<dbReference type="EMBL" id="SEHH01000142">
    <property type="protein sequence ID" value="TBX37594.1"/>
    <property type="molecule type" value="Genomic_DNA"/>
</dbReference>
<evidence type="ECO:0000313" key="2">
    <source>
        <dbReference type="EMBL" id="TBX37594.1"/>
    </source>
</evidence>
<organism evidence="2 4">
    <name type="scientific">Lactiplantibacillus paraplantarum</name>
    <dbReference type="NCBI Taxonomy" id="60520"/>
    <lineage>
        <taxon>Bacteria</taxon>
        <taxon>Bacillati</taxon>
        <taxon>Bacillota</taxon>
        <taxon>Bacilli</taxon>
        <taxon>Lactobacillales</taxon>
        <taxon>Lactobacillaceae</taxon>
        <taxon>Lactiplantibacillus</taxon>
    </lineage>
</organism>
<proteinExistence type="predicted"/>
<gene>
    <name evidence="2" type="ORF">EUZ87_15480</name>
    <name evidence="1" type="ORF">LPPLD21_02148</name>
</gene>
<evidence type="ECO:0000313" key="4">
    <source>
        <dbReference type="Proteomes" id="UP000292648"/>
    </source>
</evidence>
<dbReference type="SUPFAM" id="SSF47077">
    <property type="entry name" value="T4 endonuclease V"/>
    <property type="match status" value="1"/>
</dbReference>
<reference evidence="1 3" key="1">
    <citation type="submission" date="2017-04" db="EMBL/GenBank/DDBJ databases">
        <title>In vitro and in silico characterization of Lactobacillus paraplantarum D2-1, a starter culture for soymilk fermentation.</title>
        <authorList>
            <person name="Endo A."/>
            <person name="Sasaki F."/>
            <person name="Maeno S."/>
            <person name="Kanesaki Y."/>
            <person name="Kubota E."/>
            <person name="Torres G.A."/>
            <person name="Tomita S."/>
            <person name="Nakagawa J."/>
        </authorList>
    </citation>
    <scope>NUCLEOTIDE SEQUENCE [LARGE SCALE GENOMIC DNA]</scope>
    <source>
        <strain evidence="1 3">D2-1</strain>
    </source>
</reference>
<evidence type="ECO:0000313" key="3">
    <source>
        <dbReference type="Proteomes" id="UP000236162"/>
    </source>
</evidence>
<accession>A0A2I9D9V6</accession>
<dbReference type="AlphaFoldDB" id="A0A2I9D9V6"/>
<dbReference type="InterPro" id="IPR004260">
    <property type="entry name" value="Pyr-dimer_DNA_glycosylase"/>
</dbReference>
<sequence>MRLWHEQLIHKLPRQQLLGQHRELAALRGNGWGKNHATVNYVFNYPPYKLYQFHVLVMDEMQLRGYHPNKMWYDPNYRGQFCAPYEHLAACALTVPVYPEHNTSYLKECLLNLKTKGIILSSND</sequence>
<comment type="caution">
    <text evidence="2">The sequence shown here is derived from an EMBL/GenBank/DDBJ whole genome shotgun (WGS) entry which is preliminary data.</text>
</comment>
<dbReference type="Proteomes" id="UP000292648">
    <property type="component" value="Unassembled WGS sequence"/>
</dbReference>